<feature type="region of interest" description="Disordered" evidence="1">
    <location>
        <begin position="420"/>
        <end position="440"/>
    </location>
</feature>
<proteinExistence type="predicted"/>
<dbReference type="Pfam" id="PF03004">
    <property type="entry name" value="Transposase_24"/>
    <property type="match status" value="1"/>
</dbReference>
<keyword evidence="3" id="KW-1185">Reference proteome</keyword>
<feature type="compositionally biased region" description="Basic residues" evidence="1">
    <location>
        <begin position="1"/>
        <end position="13"/>
    </location>
</feature>
<feature type="compositionally biased region" description="Polar residues" evidence="1">
    <location>
        <begin position="24"/>
        <end position="46"/>
    </location>
</feature>
<feature type="region of interest" description="Disordered" evidence="1">
    <location>
        <begin position="545"/>
        <end position="567"/>
    </location>
</feature>
<protein>
    <submittedName>
        <fullName evidence="2">Putative transposase Ptta/En/Spm plant</fullName>
    </submittedName>
</protein>
<sequence>MMKTRGGKGKRGRGSGSKIPPQNRPTASGTSNRRPSTLPSQYTFTPANPDAPETQQSPVNPVALESQPPTHRDYPPPTQLFQSGDDSPRGSGSHPFRASGSTQVRGSGSVQGRGSVGSIHRLASRSNQPPAPVQPPASTQPAASNLQIPSRQQRPSPQPRASVSHHSSQAQNSHEESEDEEAEGESEEDVLRDSTLPEDVLATLHDTLLIPGRELYTTLISPTLEPGTTWFGKDKGKLTRKVTKCFTNKFDGPYYSWSCVPTGRRERYFLEFAKTHTWHPSVTGVVEAKFYKIIALRMKDMVSKAGSKSPRVRPYWIEKTLWREMCKYWDTEEAQAKSSTTSAARMSDRNGLGPHKHVSGPKSFLQVEQEMEVELGRPPTIGEVFIRTHTKKDGTFVDRKAQEIHEAYLKNKAAKLAALQENDEQDDGNSRQSELSQEEDDEIFLQSTVTNDRGDYFGIGSLGVYINGKRKYAGSSSSFTTLQSQLEDANRKIEEQAALQAAREAEALRVAASQAAEIKHLSMVKKYLSETDPNFLAFLNSQSTPAADDHSEVQPNLTPAANADGTKEQLEPEDVLDHMLDHQEDNAIEYADAEPEKVLDHTLDHQEDNVIEYGAAPRGYSITQEAKELGNEDLGAEKDVALHVATGSMTRETVVTVAYEVVCSGCYGGSRRLDAEIESSRGWRSLSRHQSLNRGGASVRVDPMNNNSSRQRIPFVLKSLESWKVLIHHWRVKQVISRLVNKKCECT</sequence>
<dbReference type="InterPro" id="IPR004252">
    <property type="entry name" value="Probable_transposase_24"/>
</dbReference>
<feature type="region of interest" description="Disordered" evidence="1">
    <location>
        <begin position="337"/>
        <end position="363"/>
    </location>
</feature>
<reference evidence="2 3" key="1">
    <citation type="submission" date="2020-12" db="EMBL/GenBank/DDBJ databases">
        <title>Concerted genomic and epigenomic changes stabilize Arabidopsis allopolyploids.</title>
        <authorList>
            <person name="Chen Z."/>
        </authorList>
    </citation>
    <scope>NUCLEOTIDE SEQUENCE [LARGE SCALE GENOMIC DNA]</scope>
    <source>
        <strain evidence="2">Allo738</strain>
        <tissue evidence="2">Leaf</tissue>
    </source>
</reference>
<dbReference type="Proteomes" id="UP000694240">
    <property type="component" value="Chromosome 13"/>
</dbReference>
<name>A0A8T1XDX9_9BRAS</name>
<dbReference type="EMBL" id="JAEFBK010000013">
    <property type="protein sequence ID" value="KAG7532638.1"/>
    <property type="molecule type" value="Genomic_DNA"/>
</dbReference>
<accession>A0A8T1XDX9</accession>
<evidence type="ECO:0000256" key="1">
    <source>
        <dbReference type="SAM" id="MobiDB-lite"/>
    </source>
</evidence>
<dbReference type="AlphaFoldDB" id="A0A8T1XDX9"/>
<evidence type="ECO:0000313" key="2">
    <source>
        <dbReference type="EMBL" id="KAG7532638.1"/>
    </source>
</evidence>
<evidence type="ECO:0000313" key="3">
    <source>
        <dbReference type="Proteomes" id="UP000694240"/>
    </source>
</evidence>
<feature type="compositionally biased region" description="Polar residues" evidence="1">
    <location>
        <begin position="136"/>
        <end position="148"/>
    </location>
</feature>
<organism evidence="2 3">
    <name type="scientific">Arabidopsis thaliana x Arabidopsis arenosa</name>
    <dbReference type="NCBI Taxonomy" id="1240361"/>
    <lineage>
        <taxon>Eukaryota</taxon>
        <taxon>Viridiplantae</taxon>
        <taxon>Streptophyta</taxon>
        <taxon>Embryophyta</taxon>
        <taxon>Tracheophyta</taxon>
        <taxon>Spermatophyta</taxon>
        <taxon>Magnoliopsida</taxon>
        <taxon>eudicotyledons</taxon>
        <taxon>Gunneridae</taxon>
        <taxon>Pentapetalae</taxon>
        <taxon>rosids</taxon>
        <taxon>malvids</taxon>
        <taxon>Brassicales</taxon>
        <taxon>Brassicaceae</taxon>
        <taxon>Camelineae</taxon>
        <taxon>Arabidopsis</taxon>
    </lineage>
</organism>
<comment type="caution">
    <text evidence="2">The sequence shown here is derived from an EMBL/GenBank/DDBJ whole genome shotgun (WGS) entry which is preliminary data.</text>
</comment>
<gene>
    <name evidence="2" type="ORF">ISN45_Aa08g003040</name>
</gene>
<feature type="region of interest" description="Disordered" evidence="1">
    <location>
        <begin position="1"/>
        <end position="193"/>
    </location>
</feature>
<feature type="compositionally biased region" description="Acidic residues" evidence="1">
    <location>
        <begin position="176"/>
        <end position="190"/>
    </location>
</feature>
<feature type="compositionally biased region" description="Low complexity" evidence="1">
    <location>
        <begin position="149"/>
        <end position="162"/>
    </location>
</feature>